<dbReference type="KEGG" id="tpal:117643668"/>
<sequence length="287" mass="32889">MEAGEPIFPTCCTSIAACLFLSVAYVASLYIWGTRESRDDPAMIVKRFYSVFVMMFWSPLLVYICLDREVLLKTSLYHLLGFKLEGLVQALTIPLGLTMVLFLGSLSMQGLTGLWHLYTEPMYWVWNMKDIHFLRSHVVAPIAEEFVFRACMLPLLLQCFQPLTAIFIAPLFFGVAHLHHMYDRVMHAQLPFKHALAISCFQMTYTTIFGAYSAFLFVRTGHLAAPCVVHAFCNHMGFPDFSEVFTYKNPHKFIVASLFLVGLVAWCFLLAPLTKPSLYYNNLFWKE</sequence>
<name>A0A6P8YN05_THRPL</name>
<dbReference type="EC" id="3.4.26.1" evidence="11"/>
<dbReference type="InterPro" id="IPR003675">
    <property type="entry name" value="Rce1/LyrA-like_dom"/>
</dbReference>
<evidence type="ECO:0000256" key="13">
    <source>
        <dbReference type="SAM" id="Phobius"/>
    </source>
</evidence>
<evidence type="ECO:0000256" key="11">
    <source>
        <dbReference type="ARBA" id="ARBA00049729"/>
    </source>
</evidence>
<comment type="subcellular location">
    <subcellularLocation>
        <location evidence="1">Endoplasmic reticulum membrane</location>
        <topology evidence="1">Multi-pass membrane protein</topology>
    </subcellularLocation>
</comment>
<keyword evidence="8 13" id="KW-0472">Membrane</keyword>
<keyword evidence="15" id="KW-1185">Reference proteome</keyword>
<keyword evidence="7 13" id="KW-1133">Transmembrane helix</keyword>
<feature type="transmembrane region" description="Helical" evidence="13">
    <location>
        <begin position="7"/>
        <end position="28"/>
    </location>
</feature>
<dbReference type="InParanoid" id="A0A6P8YN05"/>
<evidence type="ECO:0000313" key="15">
    <source>
        <dbReference type="Proteomes" id="UP000515158"/>
    </source>
</evidence>
<dbReference type="Proteomes" id="UP000515158">
    <property type="component" value="Unplaced"/>
</dbReference>
<dbReference type="OrthoDB" id="271604at2759"/>
<evidence type="ECO:0000256" key="2">
    <source>
        <dbReference type="ARBA" id="ARBA00006897"/>
    </source>
</evidence>
<dbReference type="FunCoup" id="A0A6P8YN05">
    <property type="interactions" value="1833"/>
</dbReference>
<evidence type="ECO:0000259" key="14">
    <source>
        <dbReference type="Pfam" id="PF02517"/>
    </source>
</evidence>
<feature type="transmembrane region" description="Helical" evidence="13">
    <location>
        <begin position="87"/>
        <end position="108"/>
    </location>
</feature>
<dbReference type="PANTHER" id="PTHR13046">
    <property type="entry name" value="PROTEASE U48 CAAX PRENYL PROTEASE RCE1"/>
    <property type="match status" value="1"/>
</dbReference>
<evidence type="ECO:0000256" key="4">
    <source>
        <dbReference type="ARBA" id="ARBA00022692"/>
    </source>
</evidence>
<keyword evidence="5" id="KW-0378">Hydrolase</keyword>
<evidence type="ECO:0000256" key="10">
    <source>
        <dbReference type="ARBA" id="ARBA00047280"/>
    </source>
</evidence>
<organism evidence="16">
    <name type="scientific">Thrips palmi</name>
    <name type="common">Melon thrips</name>
    <dbReference type="NCBI Taxonomy" id="161013"/>
    <lineage>
        <taxon>Eukaryota</taxon>
        <taxon>Metazoa</taxon>
        <taxon>Ecdysozoa</taxon>
        <taxon>Arthropoda</taxon>
        <taxon>Hexapoda</taxon>
        <taxon>Insecta</taxon>
        <taxon>Pterygota</taxon>
        <taxon>Neoptera</taxon>
        <taxon>Paraneoptera</taxon>
        <taxon>Thysanoptera</taxon>
        <taxon>Terebrantia</taxon>
        <taxon>Thripoidea</taxon>
        <taxon>Thripidae</taxon>
        <taxon>Thrips</taxon>
    </lineage>
</organism>
<feature type="domain" description="CAAX prenyl protease 2/Lysostaphin resistance protein A-like" evidence="14">
    <location>
        <begin position="132"/>
        <end position="236"/>
    </location>
</feature>
<dbReference type="GO" id="GO:0071586">
    <property type="term" value="P:CAAX-box protein processing"/>
    <property type="evidence" value="ECO:0007669"/>
    <property type="project" value="InterPro"/>
</dbReference>
<gene>
    <name evidence="16" type="primary">LOC117643668</name>
</gene>
<dbReference type="Pfam" id="PF02517">
    <property type="entry name" value="Rce1-like"/>
    <property type="match status" value="1"/>
</dbReference>
<evidence type="ECO:0000256" key="6">
    <source>
        <dbReference type="ARBA" id="ARBA00022824"/>
    </source>
</evidence>
<evidence type="ECO:0000256" key="9">
    <source>
        <dbReference type="ARBA" id="ARBA00032607"/>
    </source>
</evidence>
<dbReference type="GO" id="GO:0005789">
    <property type="term" value="C:endoplasmic reticulum membrane"/>
    <property type="evidence" value="ECO:0007669"/>
    <property type="project" value="UniProtKB-SubCell"/>
</dbReference>
<protein>
    <recommendedName>
        <fullName evidence="12">CAAX prenyl protease 2</fullName>
        <ecNumber evidence="11">3.4.26.1</ecNumber>
    </recommendedName>
    <alternativeName>
        <fullName evidence="9">Farnesylated proteins-converting enzyme 2</fullName>
    </alternativeName>
</protein>
<feature type="transmembrane region" description="Helical" evidence="13">
    <location>
        <begin position="196"/>
        <end position="217"/>
    </location>
</feature>
<evidence type="ECO:0000256" key="3">
    <source>
        <dbReference type="ARBA" id="ARBA00022670"/>
    </source>
</evidence>
<feature type="transmembrane region" description="Helical" evidence="13">
    <location>
        <begin position="155"/>
        <end position="175"/>
    </location>
</feature>
<keyword evidence="3 16" id="KW-0645">Protease</keyword>
<evidence type="ECO:0000256" key="1">
    <source>
        <dbReference type="ARBA" id="ARBA00004477"/>
    </source>
</evidence>
<dbReference type="RefSeq" id="XP_034238570.1">
    <property type="nucleotide sequence ID" value="XM_034382679.1"/>
</dbReference>
<proteinExistence type="inferred from homology"/>
<accession>A0A6P8YN05</accession>
<evidence type="ECO:0000313" key="16">
    <source>
        <dbReference type="RefSeq" id="XP_034238570.1"/>
    </source>
</evidence>
<feature type="transmembrane region" description="Helical" evidence="13">
    <location>
        <begin position="48"/>
        <end position="66"/>
    </location>
</feature>
<evidence type="ECO:0000256" key="5">
    <source>
        <dbReference type="ARBA" id="ARBA00022801"/>
    </source>
</evidence>
<evidence type="ECO:0000256" key="7">
    <source>
        <dbReference type="ARBA" id="ARBA00022989"/>
    </source>
</evidence>
<dbReference type="InterPro" id="IPR039731">
    <property type="entry name" value="Rce1"/>
</dbReference>
<dbReference type="AlphaFoldDB" id="A0A6P8YN05"/>
<comment type="similarity">
    <text evidence="2">Belongs to the peptidase U48 family.</text>
</comment>
<dbReference type="GeneID" id="117643668"/>
<evidence type="ECO:0000256" key="12">
    <source>
        <dbReference type="ARBA" id="ARBA00049763"/>
    </source>
</evidence>
<dbReference type="GO" id="GO:0004222">
    <property type="term" value="F:metalloendopeptidase activity"/>
    <property type="evidence" value="ECO:0007669"/>
    <property type="project" value="InterPro"/>
</dbReference>
<reference evidence="16" key="1">
    <citation type="submission" date="2025-08" db="UniProtKB">
        <authorList>
            <consortium name="RefSeq"/>
        </authorList>
    </citation>
    <scope>IDENTIFICATION</scope>
    <source>
        <tissue evidence="16">Total insect</tissue>
    </source>
</reference>
<dbReference type="PANTHER" id="PTHR13046:SF0">
    <property type="entry name" value="CAAX PRENYL PROTEASE 2"/>
    <property type="match status" value="1"/>
</dbReference>
<feature type="transmembrane region" description="Helical" evidence="13">
    <location>
        <begin position="253"/>
        <end position="273"/>
    </location>
</feature>
<comment type="catalytic activity">
    <reaction evidence="10">
        <text>Hydrolyzes the peptide bond -P2-(S-farnesyl or geranylgeranyl)C-P1'-P2'-P3'-COOH where P1' and P2' are amino acids with aliphatic sidechains and P3' is any C-terminal residue.</text>
        <dbReference type="EC" id="3.4.26.1"/>
    </reaction>
</comment>
<evidence type="ECO:0000256" key="8">
    <source>
        <dbReference type="ARBA" id="ARBA00023136"/>
    </source>
</evidence>
<dbReference type="CTD" id="44002"/>
<keyword evidence="4 13" id="KW-0812">Transmembrane</keyword>
<keyword evidence="6" id="KW-0256">Endoplasmic reticulum</keyword>